<proteinExistence type="inferred from homology"/>
<feature type="compositionally biased region" description="Polar residues" evidence="7">
    <location>
        <begin position="533"/>
        <end position="548"/>
    </location>
</feature>
<evidence type="ECO:0000256" key="7">
    <source>
        <dbReference type="SAM" id="MobiDB-lite"/>
    </source>
</evidence>
<dbReference type="InterPro" id="IPR024931">
    <property type="entry name" value="Importin_alpha"/>
</dbReference>
<dbReference type="Gene3D" id="1.20.5.690">
    <property type="entry name" value="Importin-alpha, importin-beta-binding domain"/>
    <property type="match status" value="1"/>
</dbReference>
<feature type="compositionally biased region" description="Basic and acidic residues" evidence="7">
    <location>
        <begin position="1"/>
        <end position="33"/>
    </location>
</feature>
<dbReference type="GO" id="GO:0006606">
    <property type="term" value="P:protein import into nucleus"/>
    <property type="evidence" value="ECO:0007669"/>
    <property type="project" value="InterPro"/>
</dbReference>
<evidence type="ECO:0000256" key="1">
    <source>
        <dbReference type="ARBA" id="ARBA00010394"/>
    </source>
</evidence>
<evidence type="ECO:0000256" key="3">
    <source>
        <dbReference type="ARBA" id="ARBA00022737"/>
    </source>
</evidence>
<sequence>MSSLTLRDKQDSRKKDFKKGIDTDSARRKREEITSSIRKSARDEALQKKRNLVATTTTLSTSGSVSQQDEIAVPADIQAQFDEFEKKTIEVKLKALPELTAALNSNDQAIVFSALVQFRKLLCLEKNPPIDEVISCGVIPRFNQLLSNSGGYTKVQFEAAWALTNIVSGSNNQTEAVVSSGSIPIFISLLASSSEEVQEQCTWALGNVAGDSIQGRDMVLRLGALPALLKIASTPNISRPTLLQNVVWTVSNLCRGNKPHPDFSLVSPAIPVLANLFKSEDVSDELLADLCWAFSYLSDGENFKIQAVVNAGAVPSLVHLLAHPKSLVYTPALRAIGNIVTGDASQTQVAIEAGAISLLGDLLTNQRRSIRKETCWTLSNITAGNSPQIESVFSNKRIVALLVNILLNGENEVKREACWALSNATNGTAKHIATMVNEGVLKPLCETVQSNDVTLVKVSLEALGNILHQGNIIASKSGVNPYTLMIEEYGGDQAFIELQSHKNPDIYQKASQLLEQYFDCDDEYENENDEPNSAFSFPSSNRNVQISL</sequence>
<dbReference type="GO" id="GO:0005737">
    <property type="term" value="C:cytoplasm"/>
    <property type="evidence" value="ECO:0007669"/>
    <property type="project" value="InterPro"/>
</dbReference>
<dbReference type="PANTHER" id="PTHR23316">
    <property type="entry name" value="IMPORTIN ALPHA"/>
    <property type="match status" value="1"/>
</dbReference>
<dbReference type="PROSITE" id="PS50176">
    <property type="entry name" value="ARM_REPEAT"/>
    <property type="match status" value="3"/>
</dbReference>
<evidence type="ECO:0000313" key="9">
    <source>
        <dbReference type="EMBL" id="EGG22176.1"/>
    </source>
</evidence>
<dbReference type="EMBL" id="GL883009">
    <property type="protein sequence ID" value="EGG22176.1"/>
    <property type="molecule type" value="Genomic_DNA"/>
</dbReference>
<dbReference type="SUPFAM" id="SSF48371">
    <property type="entry name" value="ARM repeat"/>
    <property type="match status" value="1"/>
</dbReference>
<dbReference type="Proteomes" id="UP000007797">
    <property type="component" value="Unassembled WGS sequence"/>
</dbReference>
<dbReference type="Gene3D" id="1.25.10.10">
    <property type="entry name" value="Leucine-rich Repeat Variant"/>
    <property type="match status" value="1"/>
</dbReference>
<evidence type="ECO:0000256" key="6">
    <source>
        <dbReference type="PROSITE-ProRule" id="PRU00259"/>
    </source>
</evidence>
<dbReference type="GO" id="GO:0061608">
    <property type="term" value="F:nuclear import signal receptor activity"/>
    <property type="evidence" value="ECO:0007669"/>
    <property type="project" value="InterPro"/>
</dbReference>
<feature type="repeat" description="ARM" evidence="6">
    <location>
        <begin position="181"/>
        <end position="209"/>
    </location>
</feature>
<reference evidence="10" key="1">
    <citation type="journal article" date="2011" name="Genome Res.">
        <title>Phylogeny-wide analysis of social amoeba genomes highlights ancient origins for complex intercellular communication.</title>
        <authorList>
            <person name="Heidel A.J."/>
            <person name="Lawal H.M."/>
            <person name="Felder M."/>
            <person name="Schilde C."/>
            <person name="Helps N.R."/>
            <person name="Tunggal B."/>
            <person name="Rivero F."/>
            <person name="John U."/>
            <person name="Schleicher M."/>
            <person name="Eichinger L."/>
            <person name="Platzer M."/>
            <person name="Noegel A.A."/>
            <person name="Schaap P."/>
            <person name="Gloeckner G."/>
        </authorList>
    </citation>
    <scope>NUCLEOTIDE SEQUENCE [LARGE SCALE GENOMIC DNA]</scope>
    <source>
        <strain evidence="10">SH3</strain>
    </source>
</reference>
<dbReference type="GO" id="GO:0005634">
    <property type="term" value="C:nucleus"/>
    <property type="evidence" value="ECO:0007669"/>
    <property type="project" value="UniProtKB-ARBA"/>
</dbReference>
<evidence type="ECO:0000256" key="2">
    <source>
        <dbReference type="ARBA" id="ARBA00022448"/>
    </source>
</evidence>
<feature type="region of interest" description="Disordered" evidence="7">
    <location>
        <begin position="525"/>
        <end position="548"/>
    </location>
</feature>
<dbReference type="RefSeq" id="XP_004360027.1">
    <property type="nucleotide sequence ID" value="XM_004359970.1"/>
</dbReference>
<feature type="repeat" description="ARM" evidence="6">
    <location>
        <begin position="137"/>
        <end position="181"/>
    </location>
</feature>
<dbReference type="PROSITE" id="PS51214">
    <property type="entry name" value="IBB"/>
    <property type="match status" value="1"/>
</dbReference>
<dbReference type="PIRSF" id="PIRSF005673">
    <property type="entry name" value="Importin_alpha"/>
    <property type="match status" value="1"/>
</dbReference>
<accession>F4PP63</accession>
<keyword evidence="2 5" id="KW-0813">Transport</keyword>
<dbReference type="AlphaFoldDB" id="F4PP63"/>
<feature type="region of interest" description="Disordered" evidence="7">
    <location>
        <begin position="1"/>
        <end position="41"/>
    </location>
</feature>
<dbReference type="InterPro" id="IPR011989">
    <property type="entry name" value="ARM-like"/>
</dbReference>
<dbReference type="KEGG" id="dfa:DFA_04294"/>
<protein>
    <recommendedName>
        <fullName evidence="5">Importin subunit alpha</fullName>
    </recommendedName>
</protein>
<feature type="repeat" description="ARM" evidence="6">
    <location>
        <begin position="312"/>
        <end position="354"/>
    </location>
</feature>
<dbReference type="InterPro" id="IPR016024">
    <property type="entry name" value="ARM-type_fold"/>
</dbReference>
<keyword evidence="3" id="KW-0677">Repeat</keyword>
<dbReference type="OrthoDB" id="16542at2759"/>
<comment type="similarity">
    <text evidence="1 5">Belongs to the importin alpha family.</text>
</comment>
<gene>
    <name evidence="9" type="ORF">DFA_04294</name>
</gene>
<dbReference type="Pfam" id="PF01749">
    <property type="entry name" value="IBB"/>
    <property type="match status" value="1"/>
</dbReference>
<dbReference type="STRING" id="1054147.F4PP63"/>
<organism evidence="9 10">
    <name type="scientific">Cavenderia fasciculata</name>
    <name type="common">Slime mold</name>
    <name type="synonym">Dictyostelium fasciculatum</name>
    <dbReference type="NCBI Taxonomy" id="261658"/>
    <lineage>
        <taxon>Eukaryota</taxon>
        <taxon>Amoebozoa</taxon>
        <taxon>Evosea</taxon>
        <taxon>Eumycetozoa</taxon>
        <taxon>Dictyostelia</taxon>
        <taxon>Acytosteliales</taxon>
        <taxon>Cavenderiaceae</taxon>
        <taxon>Cavenderia</taxon>
    </lineage>
</organism>
<evidence type="ECO:0000259" key="8">
    <source>
        <dbReference type="PROSITE" id="PS51214"/>
    </source>
</evidence>
<dbReference type="InterPro" id="IPR032413">
    <property type="entry name" value="Arm_3"/>
</dbReference>
<dbReference type="GeneID" id="14874606"/>
<evidence type="ECO:0000313" key="10">
    <source>
        <dbReference type="Proteomes" id="UP000007797"/>
    </source>
</evidence>
<dbReference type="Pfam" id="PF00514">
    <property type="entry name" value="Arm"/>
    <property type="match status" value="7"/>
</dbReference>
<keyword evidence="4 5" id="KW-0653">Protein transport</keyword>
<dbReference type="OMA" id="LLAHHAM"/>
<name>F4PP63_CACFS</name>
<dbReference type="InterPro" id="IPR002652">
    <property type="entry name" value="Importin-a_IBB"/>
</dbReference>
<dbReference type="InterPro" id="IPR000225">
    <property type="entry name" value="Armadillo"/>
</dbReference>
<dbReference type="SMART" id="SM00185">
    <property type="entry name" value="ARM"/>
    <property type="match status" value="8"/>
</dbReference>
<keyword evidence="10" id="KW-1185">Reference proteome</keyword>
<dbReference type="InterPro" id="IPR036975">
    <property type="entry name" value="Importin-a_IBB_sf"/>
</dbReference>
<evidence type="ECO:0000256" key="5">
    <source>
        <dbReference type="PIRNR" id="PIRNR005673"/>
    </source>
</evidence>
<evidence type="ECO:0000256" key="4">
    <source>
        <dbReference type="ARBA" id="ARBA00022927"/>
    </source>
</evidence>
<dbReference type="FunFam" id="1.25.10.10:FF:000009">
    <property type="entry name" value="Importin subunit alpha"/>
    <property type="match status" value="1"/>
</dbReference>
<feature type="domain" description="IBB" evidence="8">
    <location>
        <begin position="1"/>
        <end position="59"/>
    </location>
</feature>
<dbReference type="Pfam" id="PF16186">
    <property type="entry name" value="Arm_3"/>
    <property type="match status" value="1"/>
</dbReference>